<gene>
    <name evidence="2" type="ORF">K437DRAFT_246460</name>
</gene>
<dbReference type="EMBL" id="JMSN01000034">
    <property type="protein sequence ID" value="KDN46655.1"/>
    <property type="molecule type" value="Genomic_DNA"/>
</dbReference>
<evidence type="ECO:0000259" key="1">
    <source>
        <dbReference type="Pfam" id="PF00266"/>
    </source>
</evidence>
<organism evidence="2 3">
    <name type="scientific">Tilletiaria anomala (strain ATCC 24038 / CBS 436.72 / UBC 951)</name>
    <dbReference type="NCBI Taxonomy" id="1037660"/>
    <lineage>
        <taxon>Eukaryota</taxon>
        <taxon>Fungi</taxon>
        <taxon>Dikarya</taxon>
        <taxon>Basidiomycota</taxon>
        <taxon>Ustilaginomycotina</taxon>
        <taxon>Exobasidiomycetes</taxon>
        <taxon>Georgefischeriales</taxon>
        <taxon>Tilletiariaceae</taxon>
        <taxon>Tilletiaria</taxon>
    </lineage>
</organism>
<feature type="domain" description="Aminotransferase class V" evidence="1">
    <location>
        <begin position="25"/>
        <end position="311"/>
    </location>
</feature>
<reference evidence="2 3" key="1">
    <citation type="submission" date="2014-05" db="EMBL/GenBank/DDBJ databases">
        <title>Draft genome sequence of a rare smut relative, Tilletiaria anomala UBC 951.</title>
        <authorList>
            <consortium name="DOE Joint Genome Institute"/>
            <person name="Toome M."/>
            <person name="Kuo A."/>
            <person name="Henrissat B."/>
            <person name="Lipzen A."/>
            <person name="Tritt A."/>
            <person name="Yoshinaga Y."/>
            <person name="Zane M."/>
            <person name="Barry K."/>
            <person name="Grigoriev I.V."/>
            <person name="Spatafora J.W."/>
            <person name="Aimea M.C."/>
        </authorList>
    </citation>
    <scope>NUCLEOTIDE SEQUENCE [LARGE SCALE GENOMIC DNA]</scope>
    <source>
        <strain evidence="2 3">UBC 951</strain>
    </source>
</reference>
<dbReference type="GO" id="GO:0016740">
    <property type="term" value="F:transferase activity"/>
    <property type="evidence" value="ECO:0007669"/>
    <property type="project" value="UniProtKB-KW"/>
</dbReference>
<dbReference type="InterPro" id="IPR015424">
    <property type="entry name" value="PyrdxlP-dep_Trfase"/>
</dbReference>
<dbReference type="InterPro" id="IPR015421">
    <property type="entry name" value="PyrdxlP-dep_Trfase_major"/>
</dbReference>
<dbReference type="Pfam" id="PF00266">
    <property type="entry name" value="Aminotran_5"/>
    <property type="match status" value="1"/>
</dbReference>
<dbReference type="OrthoDB" id="420046at2759"/>
<dbReference type="RefSeq" id="XP_013243634.1">
    <property type="nucleotide sequence ID" value="XM_013388180.1"/>
</dbReference>
<keyword evidence="3" id="KW-1185">Reference proteome</keyword>
<dbReference type="SUPFAM" id="SSF53383">
    <property type="entry name" value="PLP-dependent transferases"/>
    <property type="match status" value="1"/>
</dbReference>
<dbReference type="Gene3D" id="3.90.1150.10">
    <property type="entry name" value="Aspartate Aminotransferase, domain 1"/>
    <property type="match status" value="1"/>
</dbReference>
<comment type="caution">
    <text evidence="2">The sequence shown here is derived from an EMBL/GenBank/DDBJ whole genome shotgun (WGS) entry which is preliminary data.</text>
</comment>
<dbReference type="PANTHER" id="PTHR43586">
    <property type="entry name" value="CYSTEINE DESULFURASE"/>
    <property type="match status" value="1"/>
</dbReference>
<proteinExistence type="predicted"/>
<sequence>MPSTIPIGALRPLFPAIFKNSEYIFAENAGGSQVLGSVVDCISDYLLTTNVQMGNYALAQSAGWRVDQGLAAAAFYAHASSTDEVMVGASATQLAETLSRMIEETVIKQRAGMYQGQEPTWEEGDEIIISQADHEANRGAWKRLAARQNLVIKEWPVTKIASQSERNLYAVELSVAALAPLLTPRTRLVAFTGCSNVLGGFTPVAEAARLVKERTQGRAYVAIDAVALAPHRPVRPASGEWKDVDFVLWSWYKVYGPHTGSLYIAPRASAQLLSKLNHHFLHGSQGSFTFQPSSRQYELIASIKVVVEYLAWLGEGPAAGSKPKEIDWASLFGDDGGSGGRKQVQQSLHTAFALVAAHEESLLHILIGFLTSEKMRSRGVRIVGSESAKAQNRAPTVSFVIAASGGKPAVRSAELCAAVNKKGKFGAQLGHMYAYALVDALGLTVDDGVVRVSLVHYNTVEEAKEVCKEIEEAIDSFA</sequence>
<dbReference type="Gene3D" id="3.40.640.10">
    <property type="entry name" value="Type I PLP-dependent aspartate aminotransferase-like (Major domain)"/>
    <property type="match status" value="1"/>
</dbReference>
<dbReference type="PANTHER" id="PTHR43586:SF21">
    <property type="entry name" value="PYRIDOXAL PHOSPHATE (PLP)-DEPENDENT ASPARTATE AMINOTRANSFERASE SUPERFAMILY"/>
    <property type="match status" value="1"/>
</dbReference>
<dbReference type="STRING" id="1037660.A0A066W786"/>
<dbReference type="HOGENOM" id="CLU_003433_2_2_1"/>
<dbReference type="AlphaFoldDB" id="A0A066W786"/>
<dbReference type="GeneID" id="25263212"/>
<dbReference type="InterPro" id="IPR015422">
    <property type="entry name" value="PyrdxlP-dep_Trfase_small"/>
</dbReference>
<dbReference type="InterPro" id="IPR000192">
    <property type="entry name" value="Aminotrans_V_dom"/>
</dbReference>
<dbReference type="Proteomes" id="UP000027361">
    <property type="component" value="Unassembled WGS sequence"/>
</dbReference>
<keyword evidence="2" id="KW-0808">Transferase</keyword>
<evidence type="ECO:0000313" key="2">
    <source>
        <dbReference type="EMBL" id="KDN46655.1"/>
    </source>
</evidence>
<dbReference type="InParanoid" id="A0A066W786"/>
<protein>
    <submittedName>
        <fullName evidence="2">PLP-dependent transferase</fullName>
    </submittedName>
</protein>
<accession>A0A066W786</accession>
<name>A0A066W786_TILAU</name>
<dbReference type="OMA" id="LVTWQQI"/>
<evidence type="ECO:0000313" key="3">
    <source>
        <dbReference type="Proteomes" id="UP000027361"/>
    </source>
</evidence>